<keyword evidence="2" id="KW-1185">Reference proteome</keyword>
<organism evidence="1 2">
    <name type="scientific">Aspergillus japonicus CBS 114.51</name>
    <dbReference type="NCBI Taxonomy" id="1448312"/>
    <lineage>
        <taxon>Eukaryota</taxon>
        <taxon>Fungi</taxon>
        <taxon>Dikarya</taxon>
        <taxon>Ascomycota</taxon>
        <taxon>Pezizomycotina</taxon>
        <taxon>Eurotiomycetes</taxon>
        <taxon>Eurotiomycetidae</taxon>
        <taxon>Eurotiales</taxon>
        <taxon>Aspergillaceae</taxon>
        <taxon>Aspergillus</taxon>
        <taxon>Aspergillus subgen. Circumdati</taxon>
    </lineage>
</organism>
<proteinExistence type="predicted"/>
<reference evidence="1 2" key="1">
    <citation type="submission" date="2018-02" db="EMBL/GenBank/DDBJ databases">
        <title>The genomes of Aspergillus section Nigri reveals drivers in fungal speciation.</title>
        <authorList>
            <consortium name="DOE Joint Genome Institute"/>
            <person name="Vesth T.C."/>
            <person name="Nybo J."/>
            <person name="Theobald S."/>
            <person name="Brandl J."/>
            <person name="Frisvad J.C."/>
            <person name="Nielsen K.F."/>
            <person name="Lyhne E.K."/>
            <person name="Kogle M.E."/>
            <person name="Kuo A."/>
            <person name="Riley R."/>
            <person name="Clum A."/>
            <person name="Nolan M."/>
            <person name="Lipzen A."/>
            <person name="Salamov A."/>
            <person name="Henrissat B."/>
            <person name="Wiebenga A."/>
            <person name="De vries R.P."/>
            <person name="Grigoriev I.V."/>
            <person name="Mortensen U.H."/>
            <person name="Andersen M.R."/>
            <person name="Baker S.E."/>
        </authorList>
    </citation>
    <scope>NUCLEOTIDE SEQUENCE [LARGE SCALE GENOMIC DNA]</scope>
    <source>
        <strain evidence="1 2">CBS 114.51</strain>
    </source>
</reference>
<dbReference type="GeneID" id="37169657"/>
<dbReference type="RefSeq" id="XP_025532571.1">
    <property type="nucleotide sequence ID" value="XM_025665965.1"/>
</dbReference>
<dbReference type="AlphaFoldDB" id="A0A8T8XED2"/>
<protein>
    <submittedName>
        <fullName evidence="1">Uncharacterized protein</fullName>
    </submittedName>
</protein>
<evidence type="ECO:0000313" key="2">
    <source>
        <dbReference type="Proteomes" id="UP000249497"/>
    </source>
</evidence>
<gene>
    <name evidence="1" type="ORF">BO86DRAFT_116710</name>
</gene>
<evidence type="ECO:0000313" key="1">
    <source>
        <dbReference type="EMBL" id="RAH86677.1"/>
    </source>
</evidence>
<dbReference type="Proteomes" id="UP000249497">
    <property type="component" value="Unassembled WGS sequence"/>
</dbReference>
<name>A0A8T8XED2_ASPJA</name>
<sequence>MKLKRILELREEMQASGSLSEMLVCSLHVMSCCLPSADAADHWQVLRYLCLTLLSGRLDFDGTAHFSSSHILQAEMIYCAYDARSRGNRSSRWHG</sequence>
<dbReference type="EMBL" id="KZ824772">
    <property type="protein sequence ID" value="RAH86677.1"/>
    <property type="molecule type" value="Genomic_DNA"/>
</dbReference>
<accession>A0A8T8XED2</accession>